<dbReference type="InterPro" id="IPR050763">
    <property type="entry name" value="ABC_transporter_ATP-binding"/>
</dbReference>
<keyword evidence="2" id="KW-0547">Nucleotide-binding</keyword>
<gene>
    <name evidence="5" type="ORF">SAMN04487860_101201</name>
</gene>
<dbReference type="InterPro" id="IPR003439">
    <property type="entry name" value="ABC_transporter-like_ATP-bd"/>
</dbReference>
<dbReference type="PROSITE" id="PS50893">
    <property type="entry name" value="ABC_TRANSPORTER_2"/>
    <property type="match status" value="1"/>
</dbReference>
<dbReference type="PANTHER" id="PTHR42711">
    <property type="entry name" value="ABC TRANSPORTER ATP-BINDING PROTEIN"/>
    <property type="match status" value="1"/>
</dbReference>
<dbReference type="InterPro" id="IPR003593">
    <property type="entry name" value="AAA+_ATPase"/>
</dbReference>
<evidence type="ECO:0000256" key="2">
    <source>
        <dbReference type="ARBA" id="ARBA00022741"/>
    </source>
</evidence>
<dbReference type="Gene3D" id="3.40.50.300">
    <property type="entry name" value="P-loop containing nucleotide triphosphate hydrolases"/>
    <property type="match status" value="1"/>
</dbReference>
<evidence type="ECO:0000259" key="4">
    <source>
        <dbReference type="PROSITE" id="PS50893"/>
    </source>
</evidence>
<dbReference type="SMART" id="SM00382">
    <property type="entry name" value="AAA"/>
    <property type="match status" value="1"/>
</dbReference>
<dbReference type="SUPFAM" id="SSF52540">
    <property type="entry name" value="P-loop containing nucleoside triphosphate hydrolases"/>
    <property type="match status" value="1"/>
</dbReference>
<evidence type="ECO:0000313" key="6">
    <source>
        <dbReference type="Proteomes" id="UP000184394"/>
    </source>
</evidence>
<dbReference type="Pfam" id="PF00005">
    <property type="entry name" value="ABC_tran"/>
    <property type="match status" value="1"/>
</dbReference>
<proteinExistence type="predicted"/>
<dbReference type="AlphaFoldDB" id="A0A1M7GCB7"/>
<sequence>MKDIIAVTNLKKTYKVLQRRDGLIGTFKDLISRNYNSVDVVDNINFNVKRGEIVGFLGPNGAGKSTTIKMLTGVLKPTDGICRVNDFDPFKDRKKYVKEIGVVMGQRTQLWWDLPVIESYKLLKVIYDISDEVYHGNLKIFEELLGLKELYYKPVRNLSLGQRMLCDIAASLLHDPKIIFLDEPTIGLDVSIKYRIRELIKKMNQVRNTTIILTSHDIGDIESLAERIVLINKGKLFFDGKSDEFCKTFSNTKNIEFSIGDTDDSTEKELNEILIRLNRKNGKIPKLATDNGQDYTCAVNTEEYEISELVEALIKRFTIRDINIGAVSLEVILKQVYERESL</sequence>
<evidence type="ECO:0000256" key="3">
    <source>
        <dbReference type="ARBA" id="ARBA00022840"/>
    </source>
</evidence>
<dbReference type="OrthoDB" id="9804819at2"/>
<keyword evidence="3 5" id="KW-0067">ATP-binding</keyword>
<evidence type="ECO:0000313" key="5">
    <source>
        <dbReference type="EMBL" id="SHM13765.1"/>
    </source>
</evidence>
<dbReference type="EMBL" id="FRCT01000001">
    <property type="protein sequence ID" value="SHM13765.1"/>
    <property type="molecule type" value="Genomic_DNA"/>
</dbReference>
<reference evidence="5 6" key="1">
    <citation type="submission" date="2016-11" db="EMBL/GenBank/DDBJ databases">
        <authorList>
            <person name="Jaros S."/>
            <person name="Januszkiewicz K."/>
            <person name="Wedrychowicz H."/>
        </authorList>
    </citation>
    <scope>NUCLEOTIDE SEQUENCE [LARGE SCALE GENOMIC DNA]</scope>
    <source>
        <strain evidence="5 6">Y1</strain>
    </source>
</reference>
<protein>
    <submittedName>
        <fullName evidence="5">ABC-2 type transport system ATP-binding protein</fullName>
    </submittedName>
</protein>
<dbReference type="Proteomes" id="UP000184394">
    <property type="component" value="Unassembled WGS sequence"/>
</dbReference>
<accession>A0A1M7GCB7</accession>
<feature type="domain" description="ABC transporter" evidence="4">
    <location>
        <begin position="25"/>
        <end position="258"/>
    </location>
</feature>
<dbReference type="InterPro" id="IPR027417">
    <property type="entry name" value="P-loop_NTPase"/>
</dbReference>
<evidence type="ECO:0000256" key="1">
    <source>
        <dbReference type="ARBA" id="ARBA00022448"/>
    </source>
</evidence>
<dbReference type="RefSeq" id="WP_072947850.1">
    <property type="nucleotide sequence ID" value="NZ_FRCT01000001.1"/>
</dbReference>
<dbReference type="PANTHER" id="PTHR42711:SF1">
    <property type="entry name" value="ABC-TRANSPORT PROTEIN, ATP-BINDING COMPONENT"/>
    <property type="match status" value="1"/>
</dbReference>
<dbReference type="GO" id="GO:0005524">
    <property type="term" value="F:ATP binding"/>
    <property type="evidence" value="ECO:0007669"/>
    <property type="project" value="UniProtKB-KW"/>
</dbReference>
<name>A0A1M7GCB7_RUMFL</name>
<dbReference type="GO" id="GO:0016887">
    <property type="term" value="F:ATP hydrolysis activity"/>
    <property type="evidence" value="ECO:0007669"/>
    <property type="project" value="InterPro"/>
</dbReference>
<keyword evidence="1" id="KW-0813">Transport</keyword>
<organism evidence="5 6">
    <name type="scientific">Ruminococcus flavefaciens</name>
    <dbReference type="NCBI Taxonomy" id="1265"/>
    <lineage>
        <taxon>Bacteria</taxon>
        <taxon>Bacillati</taxon>
        <taxon>Bacillota</taxon>
        <taxon>Clostridia</taxon>
        <taxon>Eubacteriales</taxon>
        <taxon>Oscillospiraceae</taxon>
        <taxon>Ruminococcus</taxon>
    </lineage>
</organism>